<dbReference type="EC" id="2.3.1.51" evidence="7"/>
<dbReference type="EMBL" id="CYZV01000039">
    <property type="protein sequence ID" value="CUO68128.1"/>
    <property type="molecule type" value="Genomic_DNA"/>
</dbReference>
<dbReference type="Pfam" id="PF01553">
    <property type="entry name" value="Acyltransferase"/>
    <property type="match status" value="1"/>
</dbReference>
<dbReference type="Proteomes" id="UP000095558">
    <property type="component" value="Unassembled WGS sequence"/>
</dbReference>
<name>A0A174IA96_9CLOT</name>
<keyword evidence="8" id="KW-1133">Transmembrane helix</keyword>
<comment type="similarity">
    <text evidence="2 7">Belongs to the 1-acyl-sn-glycerol-3-phosphate acyltransferase family.</text>
</comment>
<accession>A0A174IA96</accession>
<keyword evidence="4 7" id="KW-0808">Transferase</keyword>
<dbReference type="GO" id="GO:0003841">
    <property type="term" value="F:1-acylglycerol-3-phosphate O-acyltransferase activity"/>
    <property type="evidence" value="ECO:0007669"/>
    <property type="project" value="UniProtKB-UniRule"/>
</dbReference>
<comment type="domain">
    <text evidence="7">The HXXXXD motif is essential for acyltransferase activity and may constitute the binding site for the phosphate moiety of the glycerol-3-phosphate.</text>
</comment>
<reference evidence="10 11" key="1">
    <citation type="submission" date="2015-09" db="EMBL/GenBank/DDBJ databases">
        <authorList>
            <consortium name="Pathogen Informatics"/>
        </authorList>
    </citation>
    <scope>NUCLEOTIDE SEQUENCE [LARGE SCALE GENOMIC DNA]</scope>
    <source>
        <strain evidence="10 11">2789STDY5834855</strain>
    </source>
</reference>
<keyword evidence="7" id="KW-0594">Phospholipid biosynthesis</keyword>
<evidence type="ECO:0000259" key="9">
    <source>
        <dbReference type="SMART" id="SM00563"/>
    </source>
</evidence>
<organism evidence="10 11">
    <name type="scientific">Clostridium disporicum</name>
    <dbReference type="NCBI Taxonomy" id="84024"/>
    <lineage>
        <taxon>Bacteria</taxon>
        <taxon>Bacillati</taxon>
        <taxon>Bacillota</taxon>
        <taxon>Clostridia</taxon>
        <taxon>Eubacteriales</taxon>
        <taxon>Clostridiaceae</taxon>
        <taxon>Clostridium</taxon>
    </lineage>
</organism>
<dbReference type="NCBIfam" id="TIGR00530">
    <property type="entry name" value="AGP_acyltrn"/>
    <property type="match status" value="1"/>
</dbReference>
<evidence type="ECO:0000256" key="1">
    <source>
        <dbReference type="ARBA" id="ARBA00005189"/>
    </source>
</evidence>
<dbReference type="PANTHER" id="PTHR10434:SF64">
    <property type="entry name" value="1-ACYL-SN-GLYCEROL-3-PHOSPHATE ACYLTRANSFERASE-RELATED"/>
    <property type="match status" value="1"/>
</dbReference>
<dbReference type="GO" id="GO:0006654">
    <property type="term" value="P:phosphatidic acid biosynthetic process"/>
    <property type="evidence" value="ECO:0007669"/>
    <property type="project" value="TreeGrafter"/>
</dbReference>
<dbReference type="CDD" id="cd07989">
    <property type="entry name" value="LPLAT_AGPAT-like"/>
    <property type="match status" value="1"/>
</dbReference>
<keyword evidence="5 7" id="KW-0443">Lipid metabolism</keyword>
<evidence type="ECO:0000256" key="8">
    <source>
        <dbReference type="SAM" id="Phobius"/>
    </source>
</evidence>
<sequence length="240" mass="27211">MIRTIIWYIWFFLSLIISVPFTFRVKYLIKKNRIDESEALIYKCTTTWANSLLKIAGVKVNVHGVENIPKDKTVLFVGNHQGNFDIPIYITQIPEVIGFISKIEVEKIPLVRTWMNFMHCIFMDRSNLRKSGEAIIRGVKSLKAGHSLVIFPEGTRSKGGPMKDFKAGSFKLATKSKSPIIPVTMDGSYKIMEHGDGPWFKPATVNLYIHPAIETASLTKEEQDELPKKVQNIIASKLSK</sequence>
<keyword evidence="6 7" id="KW-0012">Acyltransferase</keyword>
<dbReference type="PANTHER" id="PTHR10434">
    <property type="entry name" value="1-ACYL-SN-GLYCEROL-3-PHOSPHATE ACYLTRANSFERASE"/>
    <property type="match status" value="1"/>
</dbReference>
<feature type="transmembrane region" description="Helical" evidence="8">
    <location>
        <begin position="6"/>
        <end position="23"/>
    </location>
</feature>
<gene>
    <name evidence="10" type="primary">plsC_2</name>
    <name evidence="10" type="ORF">ERS852470_03050</name>
</gene>
<evidence type="ECO:0000256" key="2">
    <source>
        <dbReference type="ARBA" id="ARBA00008655"/>
    </source>
</evidence>
<dbReference type="GeneID" id="83011672"/>
<comment type="pathway">
    <text evidence="1">Lipid metabolism.</text>
</comment>
<proteinExistence type="inferred from homology"/>
<dbReference type="GO" id="GO:0016020">
    <property type="term" value="C:membrane"/>
    <property type="evidence" value="ECO:0007669"/>
    <property type="project" value="InterPro"/>
</dbReference>
<dbReference type="InterPro" id="IPR004552">
    <property type="entry name" value="AGP_acyltrans"/>
</dbReference>
<evidence type="ECO:0000313" key="11">
    <source>
        <dbReference type="Proteomes" id="UP000095558"/>
    </source>
</evidence>
<evidence type="ECO:0000256" key="3">
    <source>
        <dbReference type="ARBA" id="ARBA00022516"/>
    </source>
</evidence>
<keyword evidence="7" id="KW-1208">Phospholipid metabolism</keyword>
<dbReference type="RefSeq" id="WP_042397387.1">
    <property type="nucleotide sequence ID" value="NZ_CYYT01000035.1"/>
</dbReference>
<keyword evidence="8" id="KW-0812">Transmembrane</keyword>
<comment type="catalytic activity">
    <reaction evidence="7">
        <text>a 1-acyl-sn-glycero-3-phosphate + an acyl-CoA = a 1,2-diacyl-sn-glycero-3-phosphate + CoA</text>
        <dbReference type="Rhea" id="RHEA:19709"/>
        <dbReference type="ChEBI" id="CHEBI:57287"/>
        <dbReference type="ChEBI" id="CHEBI:57970"/>
        <dbReference type="ChEBI" id="CHEBI:58342"/>
        <dbReference type="ChEBI" id="CHEBI:58608"/>
        <dbReference type="EC" id="2.3.1.51"/>
    </reaction>
</comment>
<evidence type="ECO:0000256" key="7">
    <source>
        <dbReference type="RuleBase" id="RU361267"/>
    </source>
</evidence>
<evidence type="ECO:0000313" key="10">
    <source>
        <dbReference type="EMBL" id="CUO68128.1"/>
    </source>
</evidence>
<evidence type="ECO:0000256" key="5">
    <source>
        <dbReference type="ARBA" id="ARBA00023098"/>
    </source>
</evidence>
<protein>
    <recommendedName>
        <fullName evidence="7">1-acyl-sn-glycerol-3-phosphate acyltransferase</fullName>
        <ecNumber evidence="7">2.3.1.51</ecNumber>
    </recommendedName>
</protein>
<dbReference type="SMART" id="SM00563">
    <property type="entry name" value="PlsC"/>
    <property type="match status" value="1"/>
</dbReference>
<dbReference type="OrthoDB" id="9803035at2"/>
<dbReference type="AlphaFoldDB" id="A0A174IA96"/>
<dbReference type="SUPFAM" id="SSF69593">
    <property type="entry name" value="Glycerol-3-phosphate (1)-acyltransferase"/>
    <property type="match status" value="1"/>
</dbReference>
<evidence type="ECO:0000256" key="6">
    <source>
        <dbReference type="ARBA" id="ARBA00023315"/>
    </source>
</evidence>
<keyword evidence="8" id="KW-0472">Membrane</keyword>
<feature type="domain" description="Phospholipid/glycerol acyltransferase" evidence="9">
    <location>
        <begin position="74"/>
        <end position="188"/>
    </location>
</feature>
<keyword evidence="3 7" id="KW-0444">Lipid biosynthesis</keyword>
<dbReference type="InterPro" id="IPR002123">
    <property type="entry name" value="Plipid/glycerol_acylTrfase"/>
</dbReference>
<evidence type="ECO:0000256" key="4">
    <source>
        <dbReference type="ARBA" id="ARBA00022679"/>
    </source>
</evidence>